<dbReference type="EMBL" id="PVXL01000027">
    <property type="protein sequence ID" value="PRR74844.1"/>
    <property type="molecule type" value="Genomic_DNA"/>
</dbReference>
<keyword evidence="1" id="KW-1133">Transmembrane helix</keyword>
<name>A0A9X7P6U3_9FIRM</name>
<evidence type="ECO:0000313" key="2">
    <source>
        <dbReference type="EMBL" id="PRR74844.1"/>
    </source>
</evidence>
<accession>A0A9X7P6U3</accession>
<gene>
    <name evidence="2" type="ORF">MOST_09520</name>
</gene>
<reference evidence="2 3" key="1">
    <citation type="submission" date="2018-03" db="EMBL/GenBank/DDBJ databases">
        <title>Genome sequence of Moorella stamsii DSM 26217.</title>
        <authorList>
            <person name="Poehlein A."/>
            <person name="Daniel R."/>
        </authorList>
    </citation>
    <scope>NUCLEOTIDE SEQUENCE [LARGE SCALE GENOMIC DNA]</scope>
    <source>
        <strain evidence="3">DSM 26217</strain>
    </source>
</reference>
<keyword evidence="1" id="KW-0812">Transmembrane</keyword>
<dbReference type="Proteomes" id="UP000239430">
    <property type="component" value="Unassembled WGS sequence"/>
</dbReference>
<proteinExistence type="predicted"/>
<evidence type="ECO:0000256" key="1">
    <source>
        <dbReference type="SAM" id="Phobius"/>
    </source>
</evidence>
<sequence>MRGLARDERGFVSLFLVIFLPLLMFLIAGTAQYSRFITQVDADLEYAVAEAARAASCVVERSQAEGDPRIDPDRADQVFVSILAQNLGLDPVTMIPLAGSGMAAVPSYVLLVYNGDDTYAPAGKKYIFNSAGLTVQELEGSEFPMSFGVDSYDVVPGGMGARNTSLETPGVVAVVTGRAKGVMGSDAETSRWAAARIVVRK</sequence>
<keyword evidence="3" id="KW-1185">Reference proteome</keyword>
<dbReference type="AlphaFoldDB" id="A0A9X7P6U3"/>
<evidence type="ECO:0000313" key="3">
    <source>
        <dbReference type="Proteomes" id="UP000239430"/>
    </source>
</evidence>
<keyword evidence="1" id="KW-0472">Membrane</keyword>
<comment type="caution">
    <text evidence="2">The sequence shown here is derived from an EMBL/GenBank/DDBJ whole genome shotgun (WGS) entry which is preliminary data.</text>
</comment>
<dbReference type="RefSeq" id="WP_054937101.1">
    <property type="nucleotide sequence ID" value="NZ_PVXL01000027.1"/>
</dbReference>
<feature type="transmembrane region" description="Helical" evidence="1">
    <location>
        <begin position="12"/>
        <end position="31"/>
    </location>
</feature>
<protein>
    <submittedName>
        <fullName evidence="2">Uncharacterized protein</fullName>
    </submittedName>
</protein>
<organism evidence="2 3">
    <name type="scientific">Neomoorella stamsii</name>
    <dbReference type="NCBI Taxonomy" id="1266720"/>
    <lineage>
        <taxon>Bacteria</taxon>
        <taxon>Bacillati</taxon>
        <taxon>Bacillota</taxon>
        <taxon>Clostridia</taxon>
        <taxon>Neomoorellales</taxon>
        <taxon>Neomoorellaceae</taxon>
        <taxon>Neomoorella</taxon>
    </lineage>
</organism>